<proteinExistence type="predicted"/>
<sequence>MRTLPTKKKVIVQVALTYLPDIGGGETHLRDLVSYISKYHDTVVITMKPYQSRKEKVPLVEKTGNVSVVRIPRPMRSLIYSNGKWRPFATLIYLPYFYIYVAFWSLRYKNAIIAFHLHGLLLAPLCVFLKRITGRKCIISVHFTFKRGGKILEEVVLWGLRRADHVLALSELEKENLIKLGIPREKVLKFTYWVDLESFKPIERAIAREKLGIDKSIFMVLFVGRLIEEKGIDIVLEVAKNMEKIEFYIIGDGPLREKVLKSSSEIKNLHYVGPVDNFSLPSWYSASNVLVVPSTSEEGFGRVIIEAFACGIPVIGSNLGGIPEAIQPHVGKIVSPNPQEFIKAISEVSKSSYSRWEIRKYAEERFGLKNAETILRCLIDY</sequence>
<keyword evidence="1" id="KW-0812">Transmembrane</keyword>
<dbReference type="RefSeq" id="WP_009072502.1">
    <property type="nucleotide sequence ID" value="NZ_JH597768.1"/>
</dbReference>
<dbReference type="OrthoDB" id="132546at2157"/>
<dbReference type="InterPro" id="IPR001296">
    <property type="entry name" value="Glyco_trans_1"/>
</dbReference>
<dbReference type="EMBL" id="JH597768">
    <property type="protein sequence ID" value="EHP68966.1"/>
    <property type="molecule type" value="Genomic_DNA"/>
</dbReference>
<keyword evidence="5" id="KW-1185">Reference proteome</keyword>
<evidence type="ECO:0000259" key="3">
    <source>
        <dbReference type="Pfam" id="PF13439"/>
    </source>
</evidence>
<name>H2C589_9CREN</name>
<dbReference type="InterPro" id="IPR028098">
    <property type="entry name" value="Glyco_trans_4-like_N"/>
</dbReference>
<keyword evidence="1" id="KW-1133">Transmembrane helix</keyword>
<dbReference type="PANTHER" id="PTHR45947">
    <property type="entry name" value="SULFOQUINOVOSYL TRANSFERASE SQD2"/>
    <property type="match status" value="1"/>
</dbReference>
<dbReference type="Pfam" id="PF00534">
    <property type="entry name" value="Glycos_transf_1"/>
    <property type="match status" value="1"/>
</dbReference>
<dbReference type="InterPro" id="IPR050194">
    <property type="entry name" value="Glycosyltransferase_grp1"/>
</dbReference>
<dbReference type="eggNOG" id="arCOG01403">
    <property type="taxonomic scope" value="Archaea"/>
</dbReference>
<dbReference type="Gene3D" id="3.40.50.2000">
    <property type="entry name" value="Glycogen Phosphorylase B"/>
    <property type="match status" value="2"/>
</dbReference>
<reference evidence="4 5" key="1">
    <citation type="submission" date="2012-01" db="EMBL/GenBank/DDBJ databases">
        <title>Improved High-Quality Draft sequence of Metallosphaera yellowstonensis MK1.</title>
        <authorList>
            <consortium name="US DOE Joint Genome Institute"/>
            <person name="Lucas S."/>
            <person name="Han J."/>
            <person name="Cheng J.-F."/>
            <person name="Goodwin L."/>
            <person name="Pitluck S."/>
            <person name="Peters L."/>
            <person name="Teshima H."/>
            <person name="Detter J.C."/>
            <person name="Han C."/>
            <person name="Tapia R."/>
            <person name="Land M."/>
            <person name="Hauser L."/>
            <person name="Kyrpides N."/>
            <person name="Kozubal M."/>
            <person name="Macur R.E."/>
            <person name="Jay Z."/>
            <person name="Inskeep W."/>
            <person name="Woyke T."/>
        </authorList>
    </citation>
    <scope>NUCLEOTIDE SEQUENCE [LARGE SCALE GENOMIC DNA]</scope>
    <source>
        <strain evidence="4 5">MK1</strain>
    </source>
</reference>
<keyword evidence="1" id="KW-0472">Membrane</keyword>
<dbReference type="CDD" id="cd03801">
    <property type="entry name" value="GT4_PimA-like"/>
    <property type="match status" value="1"/>
</dbReference>
<feature type="transmembrane region" description="Helical" evidence="1">
    <location>
        <begin position="111"/>
        <end position="129"/>
    </location>
</feature>
<dbReference type="Proteomes" id="UP000003980">
    <property type="component" value="Unassembled WGS sequence"/>
</dbReference>
<keyword evidence="4" id="KW-0808">Transferase</keyword>
<dbReference type="AlphaFoldDB" id="H2C589"/>
<gene>
    <name evidence="4" type="ORF">MetMK1DRAFT_00017120</name>
</gene>
<dbReference type="GO" id="GO:0016757">
    <property type="term" value="F:glycosyltransferase activity"/>
    <property type="evidence" value="ECO:0007669"/>
    <property type="project" value="InterPro"/>
</dbReference>
<protein>
    <submittedName>
        <fullName evidence="4">Glycosyltransferase</fullName>
    </submittedName>
</protein>
<evidence type="ECO:0000259" key="2">
    <source>
        <dbReference type="Pfam" id="PF00534"/>
    </source>
</evidence>
<dbReference type="HOGENOM" id="CLU_724842_0_0_2"/>
<evidence type="ECO:0000313" key="5">
    <source>
        <dbReference type="Proteomes" id="UP000003980"/>
    </source>
</evidence>
<dbReference type="SUPFAM" id="SSF53756">
    <property type="entry name" value="UDP-Glycosyltransferase/glycogen phosphorylase"/>
    <property type="match status" value="1"/>
</dbReference>
<feature type="domain" description="Glycosyltransferase subfamily 4-like N-terminal" evidence="3">
    <location>
        <begin position="22"/>
        <end position="187"/>
    </location>
</feature>
<evidence type="ECO:0000313" key="4">
    <source>
        <dbReference type="EMBL" id="EHP68966.1"/>
    </source>
</evidence>
<feature type="transmembrane region" description="Helical" evidence="1">
    <location>
        <begin position="85"/>
        <end position="105"/>
    </location>
</feature>
<organism evidence="4 5">
    <name type="scientific">Metallosphaera yellowstonensis MK1</name>
    <dbReference type="NCBI Taxonomy" id="671065"/>
    <lineage>
        <taxon>Archaea</taxon>
        <taxon>Thermoproteota</taxon>
        <taxon>Thermoprotei</taxon>
        <taxon>Sulfolobales</taxon>
        <taxon>Sulfolobaceae</taxon>
        <taxon>Metallosphaera</taxon>
    </lineage>
</organism>
<evidence type="ECO:0000256" key="1">
    <source>
        <dbReference type="SAM" id="Phobius"/>
    </source>
</evidence>
<dbReference type="Pfam" id="PF13439">
    <property type="entry name" value="Glyco_transf_4"/>
    <property type="match status" value="1"/>
</dbReference>
<dbReference type="PANTHER" id="PTHR45947:SF3">
    <property type="entry name" value="SULFOQUINOVOSYL TRANSFERASE SQD2"/>
    <property type="match status" value="1"/>
</dbReference>
<feature type="domain" description="Glycosyl transferase family 1" evidence="2">
    <location>
        <begin position="205"/>
        <end position="364"/>
    </location>
</feature>
<accession>H2C589</accession>
<dbReference type="STRING" id="671065.MetMK1DRAFT_00017120"/>